<evidence type="ECO:0000256" key="1">
    <source>
        <dbReference type="ARBA" id="ARBA00004651"/>
    </source>
</evidence>
<dbReference type="InterPro" id="IPR003691">
    <property type="entry name" value="FluC"/>
</dbReference>
<sequence length="145" mass="14883">MGREPSEHGADSPGPGWRGVGLVALGGTIGTVLRHAVGGLIPTVAGLPLNTFLINVSGAFLLGLLASALALRGPDRGPRRELRLLLGTGVLGGYTTYSLLALETASLMLESRILEALGYGLVTVVLGVLASWAGMLTGRSGRRRA</sequence>
<keyword evidence="2 10" id="KW-1003">Cell membrane</keyword>
<comment type="subcellular location">
    <subcellularLocation>
        <location evidence="1 10">Cell membrane</location>
        <topology evidence="1 10">Multi-pass membrane protein</topology>
    </subcellularLocation>
</comment>
<accession>A0ABP8EIN8</accession>
<organism evidence="11 12">
    <name type="scientific">Brevibacterium daeguense</name>
    <dbReference type="NCBI Taxonomy" id="909936"/>
    <lineage>
        <taxon>Bacteria</taxon>
        <taxon>Bacillati</taxon>
        <taxon>Actinomycetota</taxon>
        <taxon>Actinomycetes</taxon>
        <taxon>Micrococcales</taxon>
        <taxon>Brevibacteriaceae</taxon>
        <taxon>Brevibacterium</taxon>
    </lineage>
</organism>
<dbReference type="Pfam" id="PF02537">
    <property type="entry name" value="CRCB"/>
    <property type="match status" value="1"/>
</dbReference>
<comment type="catalytic activity">
    <reaction evidence="8">
        <text>fluoride(in) = fluoride(out)</text>
        <dbReference type="Rhea" id="RHEA:76159"/>
        <dbReference type="ChEBI" id="CHEBI:17051"/>
    </reaction>
    <physiologicalReaction direction="left-to-right" evidence="8">
        <dbReference type="Rhea" id="RHEA:76160"/>
    </physiologicalReaction>
</comment>
<evidence type="ECO:0000256" key="2">
    <source>
        <dbReference type="ARBA" id="ARBA00022475"/>
    </source>
</evidence>
<proteinExistence type="inferred from homology"/>
<evidence type="ECO:0000313" key="12">
    <source>
        <dbReference type="Proteomes" id="UP001501586"/>
    </source>
</evidence>
<feature type="binding site" evidence="10">
    <location>
        <position position="95"/>
    </location>
    <ligand>
        <name>Na(+)</name>
        <dbReference type="ChEBI" id="CHEBI:29101"/>
        <note>structural</note>
    </ligand>
</feature>
<feature type="binding site" evidence="10">
    <location>
        <position position="92"/>
    </location>
    <ligand>
        <name>Na(+)</name>
        <dbReference type="ChEBI" id="CHEBI:29101"/>
        <note>structural</note>
    </ligand>
</feature>
<dbReference type="HAMAP" id="MF_00454">
    <property type="entry name" value="FluC"/>
    <property type="match status" value="1"/>
</dbReference>
<keyword evidence="10" id="KW-0479">Metal-binding</keyword>
<keyword evidence="4 10" id="KW-1133">Transmembrane helix</keyword>
<comment type="activity regulation">
    <text evidence="10">Na(+) is not transported, but it plays an essential structural role and its presence is essential for fluoride channel function.</text>
</comment>
<evidence type="ECO:0000256" key="5">
    <source>
        <dbReference type="ARBA" id="ARBA00023136"/>
    </source>
</evidence>
<feature type="transmembrane region" description="Helical" evidence="10">
    <location>
        <begin position="52"/>
        <end position="71"/>
    </location>
</feature>
<comment type="function">
    <text evidence="9 10">Fluoride-specific ion channel. Important for reducing fluoride concentration in the cell, thus reducing its toxicity.</text>
</comment>
<keyword evidence="10" id="KW-0406">Ion transport</keyword>
<evidence type="ECO:0000256" key="6">
    <source>
        <dbReference type="ARBA" id="ARBA00023303"/>
    </source>
</evidence>
<keyword evidence="5 10" id="KW-0472">Membrane</keyword>
<protein>
    <recommendedName>
        <fullName evidence="10">Fluoride-specific ion channel FluC</fullName>
    </recommendedName>
</protein>
<keyword evidence="12" id="KW-1185">Reference proteome</keyword>
<evidence type="ECO:0000256" key="3">
    <source>
        <dbReference type="ARBA" id="ARBA00022692"/>
    </source>
</evidence>
<comment type="similarity">
    <text evidence="7 10">Belongs to the fluoride channel Fluc/FEX (TC 1.A.43) family.</text>
</comment>
<dbReference type="PANTHER" id="PTHR28259:SF1">
    <property type="entry name" value="FLUORIDE EXPORT PROTEIN 1-RELATED"/>
    <property type="match status" value="1"/>
</dbReference>
<evidence type="ECO:0000256" key="10">
    <source>
        <dbReference type="HAMAP-Rule" id="MF_00454"/>
    </source>
</evidence>
<feature type="transmembrane region" description="Helical" evidence="10">
    <location>
        <begin position="83"/>
        <end position="102"/>
    </location>
</feature>
<keyword evidence="10" id="KW-0813">Transport</keyword>
<evidence type="ECO:0000256" key="9">
    <source>
        <dbReference type="ARBA" id="ARBA00049940"/>
    </source>
</evidence>
<evidence type="ECO:0000256" key="7">
    <source>
        <dbReference type="ARBA" id="ARBA00035120"/>
    </source>
</evidence>
<evidence type="ECO:0000256" key="4">
    <source>
        <dbReference type="ARBA" id="ARBA00022989"/>
    </source>
</evidence>
<dbReference type="Proteomes" id="UP001501586">
    <property type="component" value="Unassembled WGS sequence"/>
</dbReference>
<name>A0ABP8EIN8_9MICO</name>
<gene>
    <name evidence="10 11" type="primary">crcB</name>
    <name evidence="10" type="synonym">fluC</name>
    <name evidence="11" type="ORF">GCM10022261_12860</name>
</gene>
<keyword evidence="10" id="KW-0915">Sodium</keyword>
<keyword evidence="3 10" id="KW-0812">Transmembrane</keyword>
<reference evidence="12" key="1">
    <citation type="journal article" date="2019" name="Int. J. Syst. Evol. Microbiol.">
        <title>The Global Catalogue of Microorganisms (GCM) 10K type strain sequencing project: providing services to taxonomists for standard genome sequencing and annotation.</title>
        <authorList>
            <consortium name="The Broad Institute Genomics Platform"/>
            <consortium name="The Broad Institute Genome Sequencing Center for Infectious Disease"/>
            <person name="Wu L."/>
            <person name="Ma J."/>
        </authorList>
    </citation>
    <scope>NUCLEOTIDE SEQUENCE [LARGE SCALE GENOMIC DNA]</scope>
    <source>
        <strain evidence="12">JCM 17458</strain>
    </source>
</reference>
<dbReference type="PANTHER" id="PTHR28259">
    <property type="entry name" value="FLUORIDE EXPORT PROTEIN 1-RELATED"/>
    <property type="match status" value="1"/>
</dbReference>
<comment type="caution">
    <text evidence="11">The sequence shown here is derived from an EMBL/GenBank/DDBJ whole genome shotgun (WGS) entry which is preliminary data.</text>
</comment>
<feature type="transmembrane region" description="Helical" evidence="10">
    <location>
        <begin position="117"/>
        <end position="136"/>
    </location>
</feature>
<keyword evidence="6 10" id="KW-0407">Ion channel</keyword>
<dbReference type="NCBIfam" id="TIGR00494">
    <property type="entry name" value="crcB"/>
    <property type="match status" value="1"/>
</dbReference>
<evidence type="ECO:0000313" key="11">
    <source>
        <dbReference type="EMBL" id="GAA4283755.1"/>
    </source>
</evidence>
<dbReference type="EMBL" id="BAABAZ010000004">
    <property type="protein sequence ID" value="GAA4283755.1"/>
    <property type="molecule type" value="Genomic_DNA"/>
</dbReference>
<evidence type="ECO:0000256" key="8">
    <source>
        <dbReference type="ARBA" id="ARBA00035585"/>
    </source>
</evidence>